<protein>
    <submittedName>
        <fullName evidence="8">Cell wall-associated NlpC family hydrolase</fullName>
    </submittedName>
</protein>
<reference evidence="8 9" key="1">
    <citation type="submission" date="2020-08" db="EMBL/GenBank/DDBJ databases">
        <title>Genomic Encyclopedia of Type Strains, Phase III (KMG-III): the genomes of soil and plant-associated and newly described type strains.</title>
        <authorList>
            <person name="Whitman W."/>
        </authorList>
    </citation>
    <scope>NUCLEOTIDE SEQUENCE [LARGE SCALE GENOMIC DNA]</scope>
    <source>
        <strain evidence="8 9">CECT 8305</strain>
    </source>
</reference>
<dbReference type="PROSITE" id="PS51935">
    <property type="entry name" value="NLPC_P60"/>
    <property type="match status" value="1"/>
</dbReference>
<name>A0A7W9Q721_9ACTN</name>
<evidence type="ECO:0000256" key="1">
    <source>
        <dbReference type="ARBA" id="ARBA00007074"/>
    </source>
</evidence>
<dbReference type="Proteomes" id="UP000588098">
    <property type="component" value="Unassembled WGS sequence"/>
</dbReference>
<keyword evidence="4" id="KW-0788">Thiol protease</keyword>
<dbReference type="GO" id="GO:0008234">
    <property type="term" value="F:cysteine-type peptidase activity"/>
    <property type="evidence" value="ECO:0007669"/>
    <property type="project" value="UniProtKB-KW"/>
</dbReference>
<dbReference type="InterPro" id="IPR038765">
    <property type="entry name" value="Papain-like_cys_pep_sf"/>
</dbReference>
<dbReference type="PROSITE" id="PS51318">
    <property type="entry name" value="TAT"/>
    <property type="match status" value="1"/>
</dbReference>
<keyword evidence="6" id="KW-0732">Signal</keyword>
<dbReference type="InterPro" id="IPR006311">
    <property type="entry name" value="TAT_signal"/>
</dbReference>
<feature type="compositionally biased region" description="Polar residues" evidence="5">
    <location>
        <begin position="170"/>
        <end position="180"/>
    </location>
</feature>
<comment type="caution">
    <text evidence="8">The sequence shown here is derived from an EMBL/GenBank/DDBJ whole genome shotgun (WGS) entry which is preliminary data.</text>
</comment>
<feature type="region of interest" description="Disordered" evidence="5">
    <location>
        <begin position="165"/>
        <end position="186"/>
    </location>
</feature>
<feature type="compositionally biased region" description="Basic and acidic residues" evidence="5">
    <location>
        <begin position="225"/>
        <end position="257"/>
    </location>
</feature>
<feature type="signal peptide" evidence="6">
    <location>
        <begin position="1"/>
        <end position="39"/>
    </location>
</feature>
<evidence type="ECO:0000256" key="5">
    <source>
        <dbReference type="SAM" id="MobiDB-lite"/>
    </source>
</evidence>
<sequence length="416" mass="45090">MASHRRLNMPSGRRTAIGLTMAALASLTLLAQTAPPAHAAPTEPRPSIEAVKERVDTLYQEAGSATQAYNGAKEHTDKQRVRVEGLLGDVAERTRKVNEARRKLGAFATAQYRTGGISTTATLLLASDSQSFFDQSHLLARMTGRQQQALKTYQAQQSAATKERAKASRNLGSLTTAQNDLKTKKKAVQTKLTEARRLLSELTAEEQARLLELERKKKIEAERKAHELARQQADAARKERAERAERAERERRRRENADNSGSDDQSSNGSGAKTGGTDSESGELPGNGSGDITGPADPSYIAKAQQAIDFARAQLGKPYVWGATGPTSYDCSGLTQGAWRAAGVLLPRTTWDQVKIGKRVATSDLTPGDLVFFYRDSSHVGLYLGSGMMIHAPKPGASVRIESIFSMPIYGSIRPA</sequence>
<evidence type="ECO:0000313" key="9">
    <source>
        <dbReference type="Proteomes" id="UP000588098"/>
    </source>
</evidence>
<feature type="domain" description="NlpC/P60" evidence="7">
    <location>
        <begin position="301"/>
        <end position="416"/>
    </location>
</feature>
<feature type="region of interest" description="Disordered" evidence="5">
    <location>
        <begin position="225"/>
        <end position="298"/>
    </location>
</feature>
<dbReference type="InterPro" id="IPR051794">
    <property type="entry name" value="PG_Endopeptidase_C40"/>
</dbReference>
<keyword evidence="9" id="KW-1185">Reference proteome</keyword>
<proteinExistence type="inferred from homology"/>
<dbReference type="Gene3D" id="6.10.250.3150">
    <property type="match status" value="1"/>
</dbReference>
<evidence type="ECO:0000256" key="3">
    <source>
        <dbReference type="ARBA" id="ARBA00022801"/>
    </source>
</evidence>
<organism evidence="8 9">
    <name type="scientific">Streptomyces zagrosensis</name>
    <dbReference type="NCBI Taxonomy" id="1042984"/>
    <lineage>
        <taxon>Bacteria</taxon>
        <taxon>Bacillati</taxon>
        <taxon>Actinomycetota</taxon>
        <taxon>Actinomycetes</taxon>
        <taxon>Kitasatosporales</taxon>
        <taxon>Streptomycetaceae</taxon>
        <taxon>Streptomyces</taxon>
    </lineage>
</organism>
<evidence type="ECO:0000256" key="4">
    <source>
        <dbReference type="ARBA" id="ARBA00022807"/>
    </source>
</evidence>
<dbReference type="AlphaFoldDB" id="A0A7W9Q721"/>
<accession>A0A7W9Q721</accession>
<feature type="chain" id="PRO_5031328997" evidence="6">
    <location>
        <begin position="40"/>
        <end position="416"/>
    </location>
</feature>
<gene>
    <name evidence="8" type="ORF">FHS42_001797</name>
</gene>
<dbReference type="PANTHER" id="PTHR47359">
    <property type="entry name" value="PEPTIDOGLYCAN DL-ENDOPEPTIDASE CWLO"/>
    <property type="match status" value="1"/>
</dbReference>
<comment type="similarity">
    <text evidence="1">Belongs to the peptidase C40 family.</text>
</comment>
<evidence type="ECO:0000256" key="2">
    <source>
        <dbReference type="ARBA" id="ARBA00022670"/>
    </source>
</evidence>
<feature type="compositionally biased region" description="Low complexity" evidence="5">
    <location>
        <begin position="258"/>
        <end position="271"/>
    </location>
</feature>
<dbReference type="Gene3D" id="3.90.1720.10">
    <property type="entry name" value="endopeptidase domain like (from Nostoc punctiforme)"/>
    <property type="match status" value="1"/>
</dbReference>
<dbReference type="EMBL" id="JACHJL010000003">
    <property type="protein sequence ID" value="MBB5934750.1"/>
    <property type="molecule type" value="Genomic_DNA"/>
</dbReference>
<evidence type="ECO:0000313" key="8">
    <source>
        <dbReference type="EMBL" id="MBB5934750.1"/>
    </source>
</evidence>
<keyword evidence="3 8" id="KW-0378">Hydrolase</keyword>
<dbReference type="SUPFAM" id="SSF54001">
    <property type="entry name" value="Cysteine proteinases"/>
    <property type="match status" value="1"/>
</dbReference>
<evidence type="ECO:0000259" key="7">
    <source>
        <dbReference type="PROSITE" id="PS51935"/>
    </source>
</evidence>
<dbReference type="RefSeq" id="WP_184570471.1">
    <property type="nucleotide sequence ID" value="NZ_JACHJL010000003.1"/>
</dbReference>
<dbReference type="PANTHER" id="PTHR47359:SF3">
    <property type="entry name" value="NLP_P60 DOMAIN-CONTAINING PROTEIN-RELATED"/>
    <property type="match status" value="1"/>
</dbReference>
<keyword evidence="2" id="KW-0645">Protease</keyword>
<dbReference type="GO" id="GO:0006508">
    <property type="term" value="P:proteolysis"/>
    <property type="evidence" value="ECO:0007669"/>
    <property type="project" value="UniProtKB-KW"/>
</dbReference>
<dbReference type="InterPro" id="IPR000064">
    <property type="entry name" value="NLP_P60_dom"/>
</dbReference>
<evidence type="ECO:0000256" key="6">
    <source>
        <dbReference type="SAM" id="SignalP"/>
    </source>
</evidence>
<dbReference type="Pfam" id="PF00877">
    <property type="entry name" value="NLPC_P60"/>
    <property type="match status" value="1"/>
</dbReference>